<evidence type="ECO:0000259" key="4">
    <source>
        <dbReference type="Pfam" id="PF13360"/>
    </source>
</evidence>
<evidence type="ECO:0000256" key="2">
    <source>
        <dbReference type="SAM" id="MobiDB-lite"/>
    </source>
</evidence>
<dbReference type="RefSeq" id="WP_277864602.1">
    <property type="nucleotide sequence ID" value="NZ_JARRAG010000004.1"/>
</dbReference>
<dbReference type="SMART" id="SM00564">
    <property type="entry name" value="PQQ"/>
    <property type="match status" value="2"/>
</dbReference>
<dbReference type="InterPro" id="IPR018391">
    <property type="entry name" value="PQQ_b-propeller_rpt"/>
</dbReference>
<feature type="region of interest" description="Disordered" evidence="2">
    <location>
        <begin position="24"/>
        <end position="48"/>
    </location>
</feature>
<sequence length="695" mass="77007">MLWMRRVIALVWLASMASAGIGRAADDAKPADRDKVSNDDPGRPLQMPPATTEVKEALEDFERFKKRGSWERALKALYTISEDQALRFVDGADGFIVPVARKRREVLTALPPEGQAAYRLFYDAEARKLFEKAEGDAEQANLERIYSAYFTTSVGAAAADRLGDLYFEQGRFDRAADCWLAILRDRPDADLPPAAVATKAAVALHRAGRRSEFDQLRAEIEDRHRTERTTLGGRTESPPDLLRRLVDADRPASAPSNSAAVTDAGLIDQADAVAPAWQFRIAESIEAGMTPVELNQWRSGPLSSAAPAAAVDGSTLYVNFLGRFLALDMATGKIRWRTESFHHVELLAQQPAGQMLDALQFAILARGKLLWTVSKDMKDQNYNSSMQLECRRAEDGEVLWKLSDLPEYAGYEPSGPPILGDGKLFIPVKIQQNQPLPQQWVLAVRPQDGRPIWKAEVAVSRQAQQMYSYYGRRDQNPQVRLLLKSGALYVDTHVGLLVRLDADSGTLDWGYGYETAPLETERYFSYGYQNQEPQVAGEPPQDRGDALVFKGAQSSRIYAIDPNRMTVAWRRPIGKAVRVLGVDDRSIYLGGEEIAALDVGTRALSWATRLPGGSLKGTVLIRPDGIWQGTPRGVFELDPRTGHVRRIFRGEDLGADAAGLLVTRDRLLTVSNRAITAYPRPSQKAPTNPKENAPR</sequence>
<dbReference type="InterPro" id="IPR011047">
    <property type="entry name" value="Quinoprotein_ADH-like_sf"/>
</dbReference>
<dbReference type="InterPro" id="IPR019734">
    <property type="entry name" value="TPR_rpt"/>
</dbReference>
<dbReference type="PANTHER" id="PTHR34512">
    <property type="entry name" value="CELL SURFACE PROTEIN"/>
    <property type="match status" value="1"/>
</dbReference>
<dbReference type="PANTHER" id="PTHR34512:SF30">
    <property type="entry name" value="OUTER MEMBRANE PROTEIN ASSEMBLY FACTOR BAMB"/>
    <property type="match status" value="1"/>
</dbReference>
<dbReference type="InterPro" id="IPR002372">
    <property type="entry name" value="PQQ_rpt_dom"/>
</dbReference>
<gene>
    <name evidence="5" type="ORF">PZE19_31290</name>
</gene>
<feature type="compositionally biased region" description="Basic and acidic residues" evidence="2">
    <location>
        <begin position="24"/>
        <end position="42"/>
    </location>
</feature>
<dbReference type="Pfam" id="PF13360">
    <property type="entry name" value="PQQ_2"/>
    <property type="match status" value="2"/>
</dbReference>
<feature type="signal peptide" evidence="3">
    <location>
        <begin position="1"/>
        <end position="24"/>
    </location>
</feature>
<evidence type="ECO:0000313" key="5">
    <source>
        <dbReference type="EMBL" id="MDG3008275.1"/>
    </source>
</evidence>
<dbReference type="PROSITE" id="PS50005">
    <property type="entry name" value="TPR"/>
    <property type="match status" value="1"/>
</dbReference>
<keyword evidence="3" id="KW-0732">Signal</keyword>
<feature type="domain" description="Pyrrolo-quinoline quinone repeat" evidence="4">
    <location>
        <begin position="296"/>
        <end position="465"/>
    </location>
</feature>
<keyword evidence="6" id="KW-1185">Reference proteome</keyword>
<feature type="chain" id="PRO_5047452432" evidence="3">
    <location>
        <begin position="25"/>
        <end position="695"/>
    </location>
</feature>
<name>A0ABT6FLN7_9BACT</name>
<accession>A0ABT6FLN7</accession>
<organism evidence="5 6">
    <name type="scientific">Paludisphaera mucosa</name>
    <dbReference type="NCBI Taxonomy" id="3030827"/>
    <lineage>
        <taxon>Bacteria</taxon>
        <taxon>Pseudomonadati</taxon>
        <taxon>Planctomycetota</taxon>
        <taxon>Planctomycetia</taxon>
        <taxon>Isosphaerales</taxon>
        <taxon>Isosphaeraceae</taxon>
        <taxon>Paludisphaera</taxon>
    </lineage>
</organism>
<feature type="domain" description="Pyrrolo-quinoline quinone repeat" evidence="4">
    <location>
        <begin position="481"/>
        <end position="608"/>
    </location>
</feature>
<evidence type="ECO:0000256" key="1">
    <source>
        <dbReference type="PROSITE-ProRule" id="PRU00339"/>
    </source>
</evidence>
<evidence type="ECO:0000313" key="6">
    <source>
        <dbReference type="Proteomes" id="UP001216907"/>
    </source>
</evidence>
<dbReference type="InterPro" id="IPR015943">
    <property type="entry name" value="WD40/YVTN_repeat-like_dom_sf"/>
</dbReference>
<comment type="caution">
    <text evidence="5">The sequence shown here is derived from an EMBL/GenBank/DDBJ whole genome shotgun (WGS) entry which is preliminary data.</text>
</comment>
<dbReference type="SUPFAM" id="SSF50998">
    <property type="entry name" value="Quinoprotein alcohol dehydrogenase-like"/>
    <property type="match status" value="1"/>
</dbReference>
<evidence type="ECO:0000256" key="3">
    <source>
        <dbReference type="SAM" id="SignalP"/>
    </source>
</evidence>
<reference evidence="5 6" key="1">
    <citation type="submission" date="2023-03" db="EMBL/GenBank/DDBJ databases">
        <title>Paludisphaera mucosa sp. nov. a novel planctomycete from northern fen.</title>
        <authorList>
            <person name="Ivanova A."/>
        </authorList>
    </citation>
    <scope>NUCLEOTIDE SEQUENCE [LARGE SCALE GENOMIC DNA]</scope>
    <source>
        <strain evidence="5 6">Pla2</strain>
    </source>
</reference>
<feature type="repeat" description="TPR" evidence="1">
    <location>
        <begin position="156"/>
        <end position="189"/>
    </location>
</feature>
<protein>
    <submittedName>
        <fullName evidence="5">PQQ-binding-like beta-propeller repeat protein</fullName>
    </submittedName>
</protein>
<dbReference type="Gene3D" id="2.130.10.10">
    <property type="entry name" value="YVTN repeat-like/Quinoprotein amine dehydrogenase"/>
    <property type="match status" value="2"/>
</dbReference>
<dbReference type="EMBL" id="JARRAG010000004">
    <property type="protein sequence ID" value="MDG3008275.1"/>
    <property type="molecule type" value="Genomic_DNA"/>
</dbReference>
<proteinExistence type="predicted"/>
<keyword evidence="1" id="KW-0802">TPR repeat</keyword>
<dbReference type="Proteomes" id="UP001216907">
    <property type="component" value="Unassembled WGS sequence"/>
</dbReference>